<proteinExistence type="predicted"/>
<dbReference type="EMBL" id="MFZO01000005">
    <property type="protein sequence ID" value="OGK25656.1"/>
    <property type="molecule type" value="Genomic_DNA"/>
</dbReference>
<evidence type="ECO:0000313" key="2">
    <source>
        <dbReference type="Proteomes" id="UP000177913"/>
    </source>
</evidence>
<dbReference type="InterPro" id="IPR011335">
    <property type="entry name" value="Restrct_endonuc-II-like"/>
</dbReference>
<dbReference type="Proteomes" id="UP000177913">
    <property type="component" value="Unassembled WGS sequence"/>
</dbReference>
<accession>A0A1F7H446</accession>
<organism evidence="1 2">
    <name type="scientific">Candidatus Roizmanbacteria bacterium RIFCSPHIGHO2_02_FULL_38_11</name>
    <dbReference type="NCBI Taxonomy" id="1802039"/>
    <lineage>
        <taxon>Bacteria</taxon>
        <taxon>Candidatus Roizmaniibacteriota</taxon>
    </lineage>
</organism>
<dbReference type="InterPro" id="IPR017601">
    <property type="entry name" value="DGQHR-contain_dom"/>
</dbReference>
<reference evidence="1 2" key="1">
    <citation type="journal article" date="2016" name="Nat. Commun.">
        <title>Thousands of microbial genomes shed light on interconnected biogeochemical processes in an aquifer system.</title>
        <authorList>
            <person name="Anantharaman K."/>
            <person name="Brown C.T."/>
            <person name="Hug L.A."/>
            <person name="Sharon I."/>
            <person name="Castelle C.J."/>
            <person name="Probst A.J."/>
            <person name="Thomas B.C."/>
            <person name="Singh A."/>
            <person name="Wilkins M.J."/>
            <person name="Karaoz U."/>
            <person name="Brodie E.L."/>
            <person name="Williams K.H."/>
            <person name="Hubbard S.S."/>
            <person name="Banfield J.F."/>
        </authorList>
    </citation>
    <scope>NUCLEOTIDE SEQUENCE [LARGE SCALE GENOMIC DNA]</scope>
</reference>
<protein>
    <recommendedName>
        <fullName evidence="3">DGQHR domain-containing protein</fullName>
    </recommendedName>
</protein>
<comment type="caution">
    <text evidence="1">The sequence shown here is derived from an EMBL/GenBank/DDBJ whole genome shotgun (WGS) entry which is preliminary data.</text>
</comment>
<dbReference type="Pfam" id="PF14072">
    <property type="entry name" value="DndB"/>
    <property type="match status" value="1"/>
</dbReference>
<sequence length="754" mass="89356">MLDISGNIVKEGDLERITRLKTKSIIEITVDKPLALKYKEEGWQIKKEYTRSLKIFKNKTVDVLFEDEVWLLFKKMGFKEMNKNRQLKVSVGSDSRQIDVFAKDETHIFLIECKSSEEVSKKDLSKDIREILQMKEGIIKSLRNYYAKDYHFTFLLLTKNVEPTQNNLEIAKENLQKDFYIWKYEEFQSYKELSNQFGDHTRYILYSILFENRKLAGIDTVKIPAIRGGKGDNKYYYFVIQPEKLLNGVAYIHRREKNPREIKYTYQRMLNKSRLERIKEFIRRGGYFANNIIMNFTSKPTFNKRDEIGDIVLGTLTFPRIYGSAWVIDGQHRLYGYLDSGKSTDAFLPVLAFDNMVVKEQAKLFVDINKEQKPVSVGLLWDLYPDIYKDSADLKQQELRAISLIVKKLNSEKKSPLYNLVKLPSQSKDTQKWAHLTLTRLCIAIKENRLIKEKEYLLFDESYDKTIDTAFEVIKEYLGTISKSFPEDWDKAEKGFLCSNIGIRILFNILRQLLKYLEFYEDKSVYLAKNKDRFNDKTKEILGPIIEKIKNMTPEERNKIRRDTNRELIVENTQKLLWDLKQKTNFGIELWRKGGWNPGIPKEENDERIKKLIEETEIELKTFIVQELKLLYGEGWWKNGIPSDTKKYIDDIVKKEISKSPWKENELKAEPVEERLRFVSIAHLKDLIILKNNWGQFERYFAKDKEIISTAFKFYKAIRDKYMHSDRLKDLTEIDKGLGYWNMKWLRRCIGLTN</sequence>
<dbReference type="SUPFAM" id="SSF52980">
    <property type="entry name" value="Restriction endonuclease-like"/>
    <property type="match status" value="1"/>
</dbReference>
<evidence type="ECO:0000313" key="1">
    <source>
        <dbReference type="EMBL" id="OGK25656.1"/>
    </source>
</evidence>
<dbReference type="InterPro" id="IPR017642">
    <property type="entry name" value="DNA_S_mod_DndB"/>
</dbReference>
<evidence type="ECO:0008006" key="3">
    <source>
        <dbReference type="Google" id="ProtNLM"/>
    </source>
</evidence>
<dbReference type="AlphaFoldDB" id="A0A1F7H446"/>
<dbReference type="NCBIfam" id="TIGR03187">
    <property type="entry name" value="DGQHR"/>
    <property type="match status" value="1"/>
</dbReference>
<gene>
    <name evidence="1" type="ORF">A3C25_02510</name>
</gene>
<name>A0A1F7H446_9BACT</name>
<dbReference type="CDD" id="cd16413">
    <property type="entry name" value="DGQHR_domain"/>
    <property type="match status" value="1"/>
</dbReference>